<dbReference type="EMBL" id="JBHUFU010000009">
    <property type="protein sequence ID" value="MFD1831274.1"/>
    <property type="molecule type" value="Genomic_DNA"/>
</dbReference>
<evidence type="ECO:0000256" key="1">
    <source>
        <dbReference type="SAM" id="MobiDB-lite"/>
    </source>
</evidence>
<evidence type="ECO:0000313" key="3">
    <source>
        <dbReference type="Proteomes" id="UP001597365"/>
    </source>
</evidence>
<evidence type="ECO:0000313" key="2">
    <source>
        <dbReference type="EMBL" id="MFD1831274.1"/>
    </source>
</evidence>
<proteinExistence type="predicted"/>
<name>A0ABW4PLV7_9ACTN</name>
<accession>A0ABW4PLV7</accession>
<gene>
    <name evidence="2" type="ORF">ACFSJS_16635</name>
</gene>
<dbReference type="Proteomes" id="UP001597365">
    <property type="component" value="Unassembled WGS sequence"/>
</dbReference>
<feature type="compositionally biased region" description="Low complexity" evidence="1">
    <location>
        <begin position="77"/>
        <end position="90"/>
    </location>
</feature>
<organism evidence="2 3">
    <name type="scientific">Streptomyces desertarenae</name>
    <dbReference type="NCBI Taxonomy" id="2666184"/>
    <lineage>
        <taxon>Bacteria</taxon>
        <taxon>Bacillati</taxon>
        <taxon>Actinomycetota</taxon>
        <taxon>Actinomycetes</taxon>
        <taxon>Kitasatosporales</taxon>
        <taxon>Streptomycetaceae</taxon>
        <taxon>Streptomyces</taxon>
    </lineage>
</organism>
<sequence length="116" mass="12089">MPSLRHTVTLEPVPRRWVEDVVVSLHRLLEELHPENGVLHFEGDPVPGIRHTAGRHLAPGARYEVVGSEGGGGPTVEAGDGTAGEAGTRGRLLRSGAARPLAGAPHARGAGPVPRP</sequence>
<feature type="region of interest" description="Disordered" evidence="1">
    <location>
        <begin position="68"/>
        <end position="116"/>
    </location>
</feature>
<comment type="caution">
    <text evidence="2">The sequence shown here is derived from an EMBL/GenBank/DDBJ whole genome shotgun (WGS) entry which is preliminary data.</text>
</comment>
<dbReference type="RefSeq" id="WP_380901031.1">
    <property type="nucleotide sequence ID" value="NZ_JBHUFU010000009.1"/>
</dbReference>
<protein>
    <submittedName>
        <fullName evidence="2">Uncharacterized protein</fullName>
    </submittedName>
</protein>
<reference evidence="3" key="1">
    <citation type="journal article" date="2019" name="Int. J. Syst. Evol. Microbiol.">
        <title>The Global Catalogue of Microorganisms (GCM) 10K type strain sequencing project: providing services to taxonomists for standard genome sequencing and annotation.</title>
        <authorList>
            <consortium name="The Broad Institute Genomics Platform"/>
            <consortium name="The Broad Institute Genome Sequencing Center for Infectious Disease"/>
            <person name="Wu L."/>
            <person name="Ma J."/>
        </authorList>
    </citation>
    <scope>NUCLEOTIDE SEQUENCE [LARGE SCALE GENOMIC DNA]</scope>
    <source>
        <strain evidence="3">CGMCC 4.7455</strain>
    </source>
</reference>
<keyword evidence="3" id="KW-1185">Reference proteome</keyword>